<reference evidence="7" key="1">
    <citation type="submission" date="2025-08" db="UniProtKB">
        <authorList>
            <consortium name="RefSeq"/>
        </authorList>
    </citation>
    <scope>IDENTIFICATION</scope>
</reference>
<keyword evidence="4" id="KW-0800">Toxin</keyword>
<dbReference type="GO" id="GO:0044231">
    <property type="term" value="C:host cell presynaptic membrane"/>
    <property type="evidence" value="ECO:0007669"/>
    <property type="project" value="UniProtKB-KW"/>
</dbReference>
<dbReference type="Proteomes" id="UP000694867">
    <property type="component" value="Unplaced"/>
</dbReference>
<dbReference type="KEGG" id="goe:100902535"/>
<evidence type="ECO:0000256" key="5">
    <source>
        <dbReference type="ARBA" id="ARBA00023298"/>
    </source>
</evidence>
<gene>
    <name evidence="7" type="primary">LOC100902535</name>
</gene>
<proteinExistence type="predicted"/>
<evidence type="ECO:0000256" key="3">
    <source>
        <dbReference type="ARBA" id="ARBA00022537"/>
    </source>
</evidence>
<name>A0AAJ6QPN6_9ACAR</name>
<comment type="subcellular location">
    <subcellularLocation>
        <location evidence="1">Target cell membrane</location>
    </subcellularLocation>
</comment>
<evidence type="ECO:0000256" key="4">
    <source>
        <dbReference type="ARBA" id="ARBA00023028"/>
    </source>
</evidence>
<dbReference type="AlphaFoldDB" id="A0AAJ6QPN6"/>
<keyword evidence="5" id="KW-1053">Target membrane</keyword>
<evidence type="ECO:0000313" key="6">
    <source>
        <dbReference type="Proteomes" id="UP000694867"/>
    </source>
</evidence>
<dbReference type="GO" id="GO:0044218">
    <property type="term" value="C:other organism cell membrane"/>
    <property type="evidence" value="ECO:0007669"/>
    <property type="project" value="UniProtKB-KW"/>
</dbReference>
<dbReference type="GeneID" id="100902535"/>
<sequence>MSYIETLRECIRSLDVAKVRTILDEIQDGTFNIDDYQDQDLLQEVCSSRDCESSSAKIRSLVYMLVDFGIDPNRESERPPLALAIQNQNISALTALLQSSTDLLQLKAVQSQRLSPEVKSAIRKYQPGIWIAVQAGNIADVRRLINFWVRMDGERYGKTLLESAQSTGNDKITQLISGIAPSMALVHHVLARDRRKVQALLTKSKKRPNFLFDFRHFGGQGAPILYYAMANQDVHISRLLVNSGAQLFTSMRDADGIEFPVLFAALNNSLQPEMVEALIPKTDMCESVLQQLFYKGQGVLEVAIRNRVPASSFAILVERCGPLVLCQRNCQNHTAHDIAENCGLSEYCKQINRIVAKWLHESYPRRVLALHGYVRLAEVYKPREIESLPADVKDFLNALPEYWEWIDYLSESVYNNDLDTFQGLSAYQGDKSELFHCDLLWNARVRGDALPLLHKAVLNRNKEMVLEILSAMDPLESIDTLVDEYYRTALHYVHAMKDGKHMKEILALLNRFGSSDHCLDKFGKEPLDFKEHSGTPTMNLYLTKIRERDAIPDHLHEEIWRHKPRRVREYKVQKHPHPHAHSHAAPVFKDETEMLESDEGGSWNSCIVQ</sequence>
<dbReference type="SMART" id="SM00248">
    <property type="entry name" value="ANK"/>
    <property type="match status" value="3"/>
</dbReference>
<evidence type="ECO:0000313" key="7">
    <source>
        <dbReference type="RefSeq" id="XP_003739878.1"/>
    </source>
</evidence>
<keyword evidence="4" id="KW-0638">Presynaptic neurotoxin</keyword>
<dbReference type="SUPFAM" id="SSF48403">
    <property type="entry name" value="Ankyrin repeat"/>
    <property type="match status" value="1"/>
</dbReference>
<evidence type="ECO:0000256" key="1">
    <source>
        <dbReference type="ARBA" id="ARBA00004175"/>
    </source>
</evidence>
<keyword evidence="4" id="KW-0528">Neurotoxin</keyword>
<keyword evidence="5" id="KW-0472">Membrane</keyword>
<evidence type="ECO:0000256" key="2">
    <source>
        <dbReference type="ARBA" id="ARBA00022483"/>
    </source>
</evidence>
<dbReference type="InterPro" id="IPR036770">
    <property type="entry name" value="Ankyrin_rpt-contain_sf"/>
</dbReference>
<organism evidence="6 7">
    <name type="scientific">Galendromus occidentalis</name>
    <name type="common">western predatory mite</name>
    <dbReference type="NCBI Taxonomy" id="34638"/>
    <lineage>
        <taxon>Eukaryota</taxon>
        <taxon>Metazoa</taxon>
        <taxon>Ecdysozoa</taxon>
        <taxon>Arthropoda</taxon>
        <taxon>Chelicerata</taxon>
        <taxon>Arachnida</taxon>
        <taxon>Acari</taxon>
        <taxon>Parasitiformes</taxon>
        <taxon>Mesostigmata</taxon>
        <taxon>Gamasina</taxon>
        <taxon>Phytoseioidea</taxon>
        <taxon>Phytoseiidae</taxon>
        <taxon>Typhlodrominae</taxon>
        <taxon>Galendromus</taxon>
    </lineage>
</organism>
<dbReference type="RefSeq" id="XP_003739878.1">
    <property type="nucleotide sequence ID" value="XM_003739830.2"/>
</dbReference>
<keyword evidence="6" id="KW-1185">Reference proteome</keyword>
<keyword evidence="2" id="KW-0268">Exocytosis</keyword>
<accession>A0AAJ6QPN6</accession>
<dbReference type="Gene3D" id="1.25.40.20">
    <property type="entry name" value="Ankyrin repeat-containing domain"/>
    <property type="match status" value="2"/>
</dbReference>
<keyword evidence="3" id="KW-1052">Target cell membrane</keyword>
<dbReference type="InterPro" id="IPR002110">
    <property type="entry name" value="Ankyrin_rpt"/>
</dbReference>
<protein>
    <submittedName>
        <fullName evidence="7">Uncharacterized protein LOC100902535</fullName>
    </submittedName>
</protein>
<dbReference type="GO" id="GO:0006887">
    <property type="term" value="P:exocytosis"/>
    <property type="evidence" value="ECO:0007669"/>
    <property type="project" value="UniProtKB-KW"/>
</dbReference>